<keyword evidence="2" id="KW-0812">Transmembrane</keyword>
<name>A0A1H0XTT6_9BACI</name>
<dbReference type="AlphaFoldDB" id="A0A1H0XTT6"/>
<proteinExistence type="predicted"/>
<keyword evidence="2" id="KW-1133">Transmembrane helix</keyword>
<dbReference type="EMBL" id="FNKD01000001">
    <property type="protein sequence ID" value="SDQ06347.1"/>
    <property type="molecule type" value="Genomic_DNA"/>
</dbReference>
<evidence type="ECO:0000313" key="4">
    <source>
        <dbReference type="Proteomes" id="UP000199444"/>
    </source>
</evidence>
<reference evidence="3 4" key="1">
    <citation type="submission" date="2016-10" db="EMBL/GenBank/DDBJ databases">
        <authorList>
            <person name="de Groot N.N."/>
        </authorList>
    </citation>
    <scope>NUCLEOTIDE SEQUENCE [LARGE SCALE GENOMIC DNA]</scope>
    <source>
        <strain evidence="3 4">CGMCC 1.10449</strain>
    </source>
</reference>
<accession>A0A1H0XTT6</accession>
<dbReference type="RefSeq" id="WP_092491110.1">
    <property type="nucleotide sequence ID" value="NZ_FNKD01000001.1"/>
</dbReference>
<dbReference type="Proteomes" id="UP000199444">
    <property type="component" value="Unassembled WGS sequence"/>
</dbReference>
<gene>
    <name evidence="3" type="ORF">SAMN05216231_0203</name>
</gene>
<feature type="region of interest" description="Disordered" evidence="1">
    <location>
        <begin position="48"/>
        <end position="72"/>
    </location>
</feature>
<protein>
    <recommendedName>
        <fullName evidence="5">DUF3951 domain-containing protein</fullName>
    </recommendedName>
</protein>
<evidence type="ECO:0000313" key="3">
    <source>
        <dbReference type="EMBL" id="SDQ06347.1"/>
    </source>
</evidence>
<sequence length="72" mass="8321">MYIFPILLFISLATVLILMIFIACKIAITGKIPRSYYTPLEASYGQGKEFHEEVQQEEQEDEQGDDKNKNYS</sequence>
<keyword evidence="4" id="KW-1185">Reference proteome</keyword>
<evidence type="ECO:0000256" key="2">
    <source>
        <dbReference type="SAM" id="Phobius"/>
    </source>
</evidence>
<feature type="compositionally biased region" description="Acidic residues" evidence="1">
    <location>
        <begin position="55"/>
        <end position="64"/>
    </location>
</feature>
<keyword evidence="2" id="KW-0472">Membrane</keyword>
<organism evidence="3 4">
    <name type="scientific">Virgibacillus salinus</name>
    <dbReference type="NCBI Taxonomy" id="553311"/>
    <lineage>
        <taxon>Bacteria</taxon>
        <taxon>Bacillati</taxon>
        <taxon>Bacillota</taxon>
        <taxon>Bacilli</taxon>
        <taxon>Bacillales</taxon>
        <taxon>Bacillaceae</taxon>
        <taxon>Virgibacillus</taxon>
    </lineage>
</organism>
<evidence type="ECO:0008006" key="5">
    <source>
        <dbReference type="Google" id="ProtNLM"/>
    </source>
</evidence>
<evidence type="ECO:0000256" key="1">
    <source>
        <dbReference type="SAM" id="MobiDB-lite"/>
    </source>
</evidence>
<dbReference type="STRING" id="553311.SAMN05216231_0203"/>
<feature type="transmembrane region" description="Helical" evidence="2">
    <location>
        <begin position="6"/>
        <end position="28"/>
    </location>
</feature>